<reference evidence="5" key="1">
    <citation type="submission" date="2015-11" db="EMBL/GenBank/DDBJ databases">
        <authorList>
            <consortium name="International Coturnix japonica Genome Analysis Consortium"/>
            <person name="Warren W."/>
            <person name="Burt D.W."/>
            <person name="Antin P.B."/>
            <person name="Lanford R."/>
            <person name="Gros J."/>
            <person name="Wilson R.K."/>
        </authorList>
    </citation>
    <scope>NUCLEOTIDE SEQUENCE [LARGE SCALE GENOMIC DNA]</scope>
</reference>
<protein>
    <recommendedName>
        <fullName evidence="2">Dymeclin</fullName>
    </recommendedName>
</protein>
<dbReference type="Proteomes" id="UP000694412">
    <property type="component" value="Chromosome Z"/>
</dbReference>
<comment type="similarity">
    <text evidence="1">Belongs to the dymeclin family.</text>
</comment>
<gene>
    <name evidence="5" type="primary">DYM</name>
</gene>
<keyword evidence="4" id="KW-0449">Lipoprotein</keyword>
<sequence length="669" mass="76201">MGANSSSITELPENEYLKKLSGAEPISENDPFWNQLLSFSFTTPTNSADLKLLEEATISVCKSLVEKNPRTGNLGSLIKVFLSRTKELKISAECQNHLFIWQAHNALFIICCLLKVFISRMSEEELQLHFTYEDKTPGSYGTECEDLIEELLCCLIQLIVEIPLLDITYSISLEAVTTLIVFLSCQLFHKEILRESLIHKYLMRGRCLPYTSRLVKTLLYNFIRQERSPPPGTHVFQQQTDGGGLLYGIASGVATGLWAVFTLGGVGSKATPQLEQCSPLANQSLLLLLVLANLTDAPDTPNPYRQAIMSFKNTQDSSAFSSSHPHVFQINFNSLYTALCEQQKSDQATLLLYMLLHQNGNVRTYVLARTDIENLVLPILEILYHVEERNSHHVYMALIILLILTEDDGFNRSIHEVILKNITWYAERVLTEISLGSLLILVVIRTIQYNMTRTRDKYLHTNCLAALANMSAQFRSLHQYAAQRIISLFSLLSKKHNKVLEQATQSLRGSLDSNDSPLPDYAQDLNVIEEVIRMMLEIINSCLTNSLHHNPNLVYALLYKRDLFEQFRTHPSFQDIMQNIDLVISFFSSRLEHAGAELSVERVLEIIKQGAVALPKDRLRKFPELKFKYVEEEQPEEFFIPYVWSLVYNAAVALYWNPRDIQLFTMDSG</sequence>
<dbReference type="GeneID" id="107325925"/>
<evidence type="ECO:0000256" key="2">
    <source>
        <dbReference type="ARBA" id="ARBA00015736"/>
    </source>
</evidence>
<evidence type="ECO:0000313" key="6">
    <source>
        <dbReference type="Proteomes" id="UP000694412"/>
    </source>
</evidence>
<dbReference type="GeneTree" id="ENSGT00390000008772"/>
<dbReference type="RefSeq" id="XP_015742695.1">
    <property type="nucleotide sequence ID" value="XM_015887209.1"/>
</dbReference>
<name>A0A8C2T1C3_COTJA</name>
<proteinExistence type="inferred from homology"/>
<keyword evidence="6" id="KW-1185">Reference proteome</keyword>
<dbReference type="GO" id="GO:0005794">
    <property type="term" value="C:Golgi apparatus"/>
    <property type="evidence" value="ECO:0007669"/>
    <property type="project" value="TreeGrafter"/>
</dbReference>
<dbReference type="CTD" id="54808"/>
<dbReference type="OrthoDB" id="10253409at2759"/>
<evidence type="ECO:0000313" key="5">
    <source>
        <dbReference type="Ensembl" id="ENSCJPP00005005087.1"/>
    </source>
</evidence>
<dbReference type="PANTHER" id="PTHR12895:SF9">
    <property type="entry name" value="DYMECLIN"/>
    <property type="match status" value="1"/>
</dbReference>
<evidence type="ECO:0000256" key="1">
    <source>
        <dbReference type="ARBA" id="ARBA00010603"/>
    </source>
</evidence>
<keyword evidence="3" id="KW-0519">Myristate</keyword>
<dbReference type="Ensembl" id="ENSCJPT00005008339.1">
    <property type="protein sequence ID" value="ENSCJPP00005005087.1"/>
    <property type="gene ID" value="ENSCJPG00005004924.1"/>
</dbReference>
<dbReference type="AlphaFoldDB" id="A0A8C2T1C3"/>
<reference evidence="5" key="2">
    <citation type="submission" date="2025-08" db="UniProtKB">
        <authorList>
            <consortium name="Ensembl"/>
        </authorList>
    </citation>
    <scope>IDENTIFICATION</scope>
</reference>
<accession>A0A8C2T1C3</accession>
<dbReference type="Pfam" id="PF09742">
    <property type="entry name" value="Dymeclin"/>
    <property type="match status" value="1"/>
</dbReference>
<evidence type="ECO:0000256" key="4">
    <source>
        <dbReference type="ARBA" id="ARBA00023288"/>
    </source>
</evidence>
<dbReference type="InterPro" id="IPR019142">
    <property type="entry name" value="Dymeclin"/>
</dbReference>
<organism evidence="5 6">
    <name type="scientific">Coturnix japonica</name>
    <name type="common">Japanese quail</name>
    <name type="synonym">Coturnix coturnix japonica</name>
    <dbReference type="NCBI Taxonomy" id="93934"/>
    <lineage>
        <taxon>Eukaryota</taxon>
        <taxon>Metazoa</taxon>
        <taxon>Chordata</taxon>
        <taxon>Craniata</taxon>
        <taxon>Vertebrata</taxon>
        <taxon>Euteleostomi</taxon>
        <taxon>Archelosauria</taxon>
        <taxon>Archosauria</taxon>
        <taxon>Dinosauria</taxon>
        <taxon>Saurischia</taxon>
        <taxon>Theropoda</taxon>
        <taxon>Coelurosauria</taxon>
        <taxon>Aves</taxon>
        <taxon>Neognathae</taxon>
        <taxon>Galloanserae</taxon>
        <taxon>Galliformes</taxon>
        <taxon>Phasianidae</taxon>
        <taxon>Perdicinae</taxon>
        <taxon>Coturnix</taxon>
    </lineage>
</organism>
<reference evidence="5" key="3">
    <citation type="submission" date="2025-09" db="UniProtKB">
        <authorList>
            <consortium name="Ensembl"/>
        </authorList>
    </citation>
    <scope>IDENTIFICATION</scope>
</reference>
<dbReference type="PANTHER" id="PTHR12895">
    <property type="entry name" value="DYMECLIN"/>
    <property type="match status" value="1"/>
</dbReference>
<dbReference type="GO" id="GO:0007030">
    <property type="term" value="P:Golgi organization"/>
    <property type="evidence" value="ECO:0007669"/>
    <property type="project" value="TreeGrafter"/>
</dbReference>
<evidence type="ECO:0000256" key="3">
    <source>
        <dbReference type="ARBA" id="ARBA00022707"/>
    </source>
</evidence>